<dbReference type="SUPFAM" id="SSF48008">
    <property type="entry name" value="GntR ligand-binding domain-like"/>
    <property type="match status" value="1"/>
</dbReference>
<evidence type="ECO:0000259" key="4">
    <source>
        <dbReference type="PROSITE" id="PS50949"/>
    </source>
</evidence>
<dbReference type="GO" id="GO:0003700">
    <property type="term" value="F:DNA-binding transcription factor activity"/>
    <property type="evidence" value="ECO:0007669"/>
    <property type="project" value="InterPro"/>
</dbReference>
<dbReference type="EMBL" id="LOHF01000003">
    <property type="protein sequence ID" value="OUM74737.1"/>
    <property type="molecule type" value="Genomic_DNA"/>
</dbReference>
<evidence type="ECO:0000313" key="5">
    <source>
        <dbReference type="EMBL" id="OUM74737.1"/>
    </source>
</evidence>
<evidence type="ECO:0000256" key="2">
    <source>
        <dbReference type="ARBA" id="ARBA00023125"/>
    </source>
</evidence>
<dbReference type="InterPro" id="IPR000524">
    <property type="entry name" value="Tscrpt_reg_HTH_GntR"/>
</dbReference>
<dbReference type="PRINTS" id="PR00035">
    <property type="entry name" value="HTHGNTR"/>
</dbReference>
<keyword evidence="2" id="KW-0238">DNA-binding</keyword>
<dbReference type="PROSITE" id="PS50949">
    <property type="entry name" value="HTH_GNTR"/>
    <property type="match status" value="1"/>
</dbReference>
<evidence type="ECO:0000256" key="3">
    <source>
        <dbReference type="ARBA" id="ARBA00023163"/>
    </source>
</evidence>
<keyword evidence="3" id="KW-0804">Transcription</keyword>
<dbReference type="Gene3D" id="1.20.120.530">
    <property type="entry name" value="GntR ligand-binding domain-like"/>
    <property type="match status" value="1"/>
</dbReference>
<dbReference type="SUPFAM" id="SSF46785">
    <property type="entry name" value="Winged helix' DNA-binding domain"/>
    <property type="match status" value="1"/>
</dbReference>
<comment type="caution">
    <text evidence="5">The sequence shown here is derived from an EMBL/GenBank/DDBJ whole genome shotgun (WGS) entry which is preliminary data.</text>
</comment>
<dbReference type="AlphaFoldDB" id="A0A1Y3P4H8"/>
<dbReference type="InterPro" id="IPR036390">
    <property type="entry name" value="WH_DNA-bd_sf"/>
</dbReference>
<dbReference type="Proteomes" id="UP000195440">
    <property type="component" value="Unassembled WGS sequence"/>
</dbReference>
<dbReference type="GO" id="GO:0003677">
    <property type="term" value="F:DNA binding"/>
    <property type="evidence" value="ECO:0007669"/>
    <property type="project" value="UniProtKB-KW"/>
</dbReference>
<gene>
    <name evidence="5" type="ORF">AUC60_04905</name>
</gene>
<dbReference type="RefSeq" id="WP_087264992.1">
    <property type="nucleotide sequence ID" value="NZ_JBJGBV010000003.1"/>
</dbReference>
<sequence>MNPTPLSEPAENDSSIRRPRNLTLALANILTSMIEDGQLKIGDKLPPEKHITQEHGVSRTVVREAISHLQSHGLVETRHGIGTFVVRQRVDQIDPQADRTLNDVMAVIELRIGIEVDSAGLAALRRTEDQLARMLQALKIIEDPTVSRAEAAAADFDFHQQIALATDNRYFADITEHLGLTLIPRNRLNSAALANTAIEDYSARLRQEHHDIYATIANRDSDGAKAAMRRHLSNIRERLRLAYKQRGA</sequence>
<dbReference type="OrthoDB" id="1040417at2"/>
<evidence type="ECO:0000313" key="6">
    <source>
        <dbReference type="Proteomes" id="UP000195440"/>
    </source>
</evidence>
<accession>A0A1Y3P4H8</accession>
<dbReference type="InterPro" id="IPR011711">
    <property type="entry name" value="GntR_C"/>
</dbReference>
<keyword evidence="6" id="KW-1185">Reference proteome</keyword>
<dbReference type="SMART" id="SM00345">
    <property type="entry name" value="HTH_GNTR"/>
    <property type="match status" value="1"/>
</dbReference>
<protein>
    <submittedName>
        <fullName evidence="5">GntR family transcriptional regulator</fullName>
    </submittedName>
</protein>
<dbReference type="PANTHER" id="PTHR43537">
    <property type="entry name" value="TRANSCRIPTIONAL REGULATOR, GNTR FAMILY"/>
    <property type="match status" value="1"/>
</dbReference>
<dbReference type="CDD" id="cd07377">
    <property type="entry name" value="WHTH_GntR"/>
    <property type="match status" value="1"/>
</dbReference>
<dbReference type="SMART" id="SM00895">
    <property type="entry name" value="FCD"/>
    <property type="match status" value="1"/>
</dbReference>
<evidence type="ECO:0000256" key="1">
    <source>
        <dbReference type="ARBA" id="ARBA00023015"/>
    </source>
</evidence>
<keyword evidence="1" id="KW-0805">Transcription regulation</keyword>
<reference evidence="5 6" key="1">
    <citation type="journal article" date="2017" name="Syst. Appl. Microbiol.">
        <title>Pseudomonas caspiana sp. nov., a citrus pathogen in the Pseudomonas syringae phylogenetic group.</title>
        <authorList>
            <person name="Busquets A."/>
            <person name="Gomila M."/>
            <person name="Beiki F."/>
            <person name="Mulet M."/>
            <person name="Rahimian H."/>
            <person name="Garcia-Valdes E."/>
            <person name="Lalucat J."/>
        </authorList>
    </citation>
    <scope>NUCLEOTIDE SEQUENCE [LARGE SCALE GENOMIC DNA]</scope>
    <source>
        <strain evidence="5 6">FBF102</strain>
    </source>
</reference>
<dbReference type="Pfam" id="PF00392">
    <property type="entry name" value="GntR"/>
    <property type="match status" value="1"/>
</dbReference>
<name>A0A1Y3P4H8_9PSED</name>
<dbReference type="Gene3D" id="1.10.10.10">
    <property type="entry name" value="Winged helix-like DNA-binding domain superfamily/Winged helix DNA-binding domain"/>
    <property type="match status" value="1"/>
</dbReference>
<feature type="domain" description="HTH gntR-type" evidence="4">
    <location>
        <begin position="20"/>
        <end position="88"/>
    </location>
</feature>
<dbReference type="Pfam" id="PF07729">
    <property type="entry name" value="FCD"/>
    <property type="match status" value="1"/>
</dbReference>
<organism evidence="5 6">
    <name type="scientific">Pseudomonas caspiana</name>
    <dbReference type="NCBI Taxonomy" id="1451454"/>
    <lineage>
        <taxon>Bacteria</taxon>
        <taxon>Pseudomonadati</taxon>
        <taxon>Pseudomonadota</taxon>
        <taxon>Gammaproteobacteria</taxon>
        <taxon>Pseudomonadales</taxon>
        <taxon>Pseudomonadaceae</taxon>
        <taxon>Pseudomonas</taxon>
    </lineage>
</organism>
<dbReference type="InterPro" id="IPR036388">
    <property type="entry name" value="WH-like_DNA-bd_sf"/>
</dbReference>
<proteinExistence type="predicted"/>
<dbReference type="PANTHER" id="PTHR43537:SF5">
    <property type="entry name" value="UXU OPERON TRANSCRIPTIONAL REGULATOR"/>
    <property type="match status" value="1"/>
</dbReference>
<dbReference type="InterPro" id="IPR008920">
    <property type="entry name" value="TF_FadR/GntR_C"/>
</dbReference>